<protein>
    <recommendedName>
        <fullName evidence="1">CHK kinase-like domain-containing protein</fullName>
    </recommendedName>
</protein>
<accession>A0A0D8YAC6</accession>
<dbReference type="SUPFAM" id="SSF56112">
    <property type="entry name" value="Protein kinase-like (PK-like)"/>
    <property type="match status" value="1"/>
</dbReference>
<sequence>MSLGFTAEEKSEFTEKPFSELFGAVFQNESLENMIKLLGVLPNEKLSAMFKRVEKILPDLMDLDWADRLPDELGMKRVLCHGDLWSMNILWRSMDNSLDLAALIDYQTAHFGCPAIDLVRVLSACLSGRNRRDYWEELLKESYRQYFPMGGFMVIPLLGPLFDVISKTFDEETRNKSLEIIAEKTEYLVDDILHYHERNMERKKNKRESLDVKEKTADE</sequence>
<dbReference type="EMBL" id="KN716150">
    <property type="protein sequence ID" value="KJH53680.1"/>
    <property type="molecule type" value="Genomic_DNA"/>
</dbReference>
<dbReference type="InterPro" id="IPR012877">
    <property type="entry name" value="Dhs-27"/>
</dbReference>
<gene>
    <name evidence="2" type="ORF">DICVIV_00109</name>
</gene>
<reference evidence="2 3" key="1">
    <citation type="submission" date="2013-11" db="EMBL/GenBank/DDBJ databases">
        <title>Draft genome of the bovine lungworm Dictyocaulus viviparus.</title>
        <authorList>
            <person name="Mitreva M."/>
        </authorList>
    </citation>
    <scope>NUCLEOTIDE SEQUENCE [LARGE SCALE GENOMIC DNA]</scope>
    <source>
        <strain evidence="2 3">HannoverDv2000</strain>
    </source>
</reference>
<dbReference type="SMART" id="SM00587">
    <property type="entry name" value="CHK"/>
    <property type="match status" value="1"/>
</dbReference>
<dbReference type="Gene3D" id="3.90.1200.10">
    <property type="match status" value="1"/>
</dbReference>
<dbReference type="PANTHER" id="PTHR23020:SF15">
    <property type="entry name" value="CHK KINASE-LIKE DOMAIN-CONTAINING PROTEIN"/>
    <property type="match status" value="1"/>
</dbReference>
<dbReference type="OrthoDB" id="5777157at2759"/>
<name>A0A0D8YAC6_DICVI</name>
<keyword evidence="3" id="KW-1185">Reference proteome</keyword>
<evidence type="ECO:0000313" key="3">
    <source>
        <dbReference type="Proteomes" id="UP000053766"/>
    </source>
</evidence>
<dbReference type="Proteomes" id="UP000053766">
    <property type="component" value="Unassembled WGS sequence"/>
</dbReference>
<dbReference type="InterPro" id="IPR015897">
    <property type="entry name" value="CHK_kinase-like"/>
</dbReference>
<dbReference type="InterPro" id="IPR052961">
    <property type="entry name" value="Oxido-Kinase-like_Enzymes"/>
</dbReference>
<dbReference type="STRING" id="29172.A0A0D8YAC6"/>
<proteinExistence type="predicted"/>
<evidence type="ECO:0000313" key="2">
    <source>
        <dbReference type="EMBL" id="KJH53680.1"/>
    </source>
</evidence>
<dbReference type="Pfam" id="PF07914">
    <property type="entry name" value="DUF1679"/>
    <property type="match status" value="1"/>
</dbReference>
<organism evidence="2 3">
    <name type="scientific">Dictyocaulus viviparus</name>
    <name type="common">Bovine lungworm</name>
    <dbReference type="NCBI Taxonomy" id="29172"/>
    <lineage>
        <taxon>Eukaryota</taxon>
        <taxon>Metazoa</taxon>
        <taxon>Ecdysozoa</taxon>
        <taxon>Nematoda</taxon>
        <taxon>Chromadorea</taxon>
        <taxon>Rhabditida</taxon>
        <taxon>Rhabditina</taxon>
        <taxon>Rhabditomorpha</taxon>
        <taxon>Strongyloidea</taxon>
        <taxon>Metastrongylidae</taxon>
        <taxon>Dictyocaulus</taxon>
    </lineage>
</organism>
<feature type="domain" description="CHK kinase-like" evidence="1">
    <location>
        <begin position="1"/>
        <end position="149"/>
    </location>
</feature>
<evidence type="ECO:0000259" key="1">
    <source>
        <dbReference type="SMART" id="SM00587"/>
    </source>
</evidence>
<dbReference type="InterPro" id="IPR011009">
    <property type="entry name" value="Kinase-like_dom_sf"/>
</dbReference>
<reference evidence="3" key="2">
    <citation type="journal article" date="2016" name="Sci. Rep.">
        <title>Dictyocaulus viviparus genome, variome and transcriptome elucidate lungworm biology and support future intervention.</title>
        <authorList>
            <person name="McNulty S.N."/>
            <person name="Strube C."/>
            <person name="Rosa B.A."/>
            <person name="Martin J.C."/>
            <person name="Tyagi R."/>
            <person name="Choi Y.J."/>
            <person name="Wang Q."/>
            <person name="Hallsworth Pepin K."/>
            <person name="Zhang X."/>
            <person name="Ozersky P."/>
            <person name="Wilson R.K."/>
            <person name="Sternberg P.W."/>
            <person name="Gasser R.B."/>
            <person name="Mitreva M."/>
        </authorList>
    </citation>
    <scope>NUCLEOTIDE SEQUENCE [LARGE SCALE GENOMIC DNA]</scope>
    <source>
        <strain evidence="3">HannoverDv2000</strain>
    </source>
</reference>
<dbReference type="PANTHER" id="PTHR23020">
    <property type="entry name" value="UNCHARACTERIZED NUCLEAR HORMONE RECEPTOR-RELATED"/>
    <property type="match status" value="1"/>
</dbReference>
<dbReference type="AlphaFoldDB" id="A0A0D8YAC6"/>